<dbReference type="AlphaFoldDB" id="A0A1K0FQP5"/>
<protein>
    <submittedName>
        <fullName evidence="1">Uncharacterized protein</fullName>
    </submittedName>
</protein>
<dbReference type="Proteomes" id="UP000182486">
    <property type="component" value="Unassembled WGS sequence"/>
</dbReference>
<dbReference type="EMBL" id="MEIA01000067">
    <property type="protein sequence ID" value="OJF15149.1"/>
    <property type="molecule type" value="Genomic_DNA"/>
</dbReference>
<proteinExistence type="predicted"/>
<reference evidence="1 2" key="1">
    <citation type="submission" date="2016-09" db="EMBL/GenBank/DDBJ databases">
        <title>Couchioplanes caeruleus draft genome sequence.</title>
        <authorList>
            <person name="Sheehan J."/>
            <person name="Caffrey P."/>
        </authorList>
    </citation>
    <scope>NUCLEOTIDE SEQUENCE [LARGE SCALE GENOMIC DNA]</scope>
    <source>
        <strain evidence="1 2">DSM 43634</strain>
    </source>
</reference>
<dbReference type="RefSeq" id="WP_071803739.1">
    <property type="nucleotide sequence ID" value="NZ_MEIA01000067.1"/>
</dbReference>
<gene>
    <name evidence="1" type="ORF">BG844_06090</name>
</gene>
<evidence type="ECO:0000313" key="1">
    <source>
        <dbReference type="EMBL" id="OJF15149.1"/>
    </source>
</evidence>
<comment type="caution">
    <text evidence="1">The sequence shown here is derived from an EMBL/GenBank/DDBJ whole genome shotgun (WGS) entry which is preliminary data.</text>
</comment>
<accession>A0A1K0FQP5</accession>
<organism evidence="1 2">
    <name type="scientific">Couchioplanes caeruleus subsp. caeruleus</name>
    <dbReference type="NCBI Taxonomy" id="56427"/>
    <lineage>
        <taxon>Bacteria</taxon>
        <taxon>Bacillati</taxon>
        <taxon>Actinomycetota</taxon>
        <taxon>Actinomycetes</taxon>
        <taxon>Micromonosporales</taxon>
        <taxon>Micromonosporaceae</taxon>
        <taxon>Couchioplanes</taxon>
    </lineage>
</organism>
<sequence length="64" mass="7490">MLTAAHAALRPSGGEVMPAMIGNVTQARYEQIVTEWRELMREHTRIQFRMGEWALDLFTDRRSR</sequence>
<name>A0A1K0FQP5_9ACTN</name>
<evidence type="ECO:0000313" key="2">
    <source>
        <dbReference type="Proteomes" id="UP000182486"/>
    </source>
</evidence>
<keyword evidence="2" id="KW-1185">Reference proteome</keyword>